<dbReference type="GO" id="GO:0005975">
    <property type="term" value="P:carbohydrate metabolic process"/>
    <property type="evidence" value="ECO:0007669"/>
    <property type="project" value="InterPro"/>
</dbReference>
<dbReference type="SMART" id="SM00270">
    <property type="entry name" value="ChtBD1"/>
    <property type="match status" value="2"/>
</dbReference>
<evidence type="ECO:0000259" key="10">
    <source>
        <dbReference type="PROSITE" id="PS50941"/>
    </source>
</evidence>
<evidence type="ECO:0000313" key="12">
    <source>
        <dbReference type="EMBL" id="CAG8471604.1"/>
    </source>
</evidence>
<dbReference type="InterPro" id="IPR036861">
    <property type="entry name" value="Endochitinase-like_sf"/>
</dbReference>
<feature type="compositionally biased region" description="Basic residues" evidence="8">
    <location>
        <begin position="113"/>
        <end position="122"/>
    </location>
</feature>
<keyword evidence="5" id="KW-0378">Hydrolase</keyword>
<feature type="region of interest" description="Disordered" evidence="8">
    <location>
        <begin position="96"/>
        <end position="122"/>
    </location>
</feature>
<dbReference type="GO" id="GO:0046872">
    <property type="term" value="F:metal ion binding"/>
    <property type="evidence" value="ECO:0007669"/>
    <property type="project" value="UniProtKB-KW"/>
</dbReference>
<proteinExistence type="predicted"/>
<dbReference type="Pfam" id="PF00187">
    <property type="entry name" value="Chitin_bind_1"/>
    <property type="match status" value="1"/>
</dbReference>
<dbReference type="Gene3D" id="3.20.20.370">
    <property type="entry name" value="Glycoside hydrolase/deacetylase"/>
    <property type="match status" value="1"/>
</dbReference>
<dbReference type="SUPFAM" id="SSF57016">
    <property type="entry name" value="Plant lectins/antimicrobial peptides"/>
    <property type="match status" value="2"/>
</dbReference>
<feature type="domain" description="Chitin-binding type-1" evidence="10">
    <location>
        <begin position="138"/>
        <end position="182"/>
    </location>
</feature>
<dbReference type="Gene3D" id="3.30.60.10">
    <property type="entry name" value="Endochitinase-like"/>
    <property type="match status" value="2"/>
</dbReference>
<protein>
    <submittedName>
        <fullName evidence="12">130_t:CDS:1</fullName>
    </submittedName>
</protein>
<dbReference type="Proteomes" id="UP000789508">
    <property type="component" value="Unassembled WGS sequence"/>
</dbReference>
<keyword evidence="7" id="KW-1015">Disulfide bond</keyword>
<keyword evidence="2 7" id="KW-0147">Chitin-binding</keyword>
<dbReference type="OrthoDB" id="407355at2759"/>
<keyword evidence="4 9" id="KW-0732">Signal</keyword>
<dbReference type="PROSITE" id="PS00026">
    <property type="entry name" value="CHIT_BIND_I_1"/>
    <property type="match status" value="1"/>
</dbReference>
<feature type="disulfide bond" evidence="7">
    <location>
        <begin position="141"/>
        <end position="156"/>
    </location>
</feature>
<sequence>MHRFNCFLGIAACLFLTASINNNMMAYAQECGAQTGGMCNKDAGQCCSQWGHCGYGPQWCGAGCQPAYGACSLSQSESNNLKKRDHVDNSYISTKKTHQHYYHGKKTKDPNKKNQKSKKNPKLLMKTKTKSVSYIDVSGGCGSNNGGEKCASGYCCSQYGYCGKGTAYCDQGCQSDYGDCRAITSSLASTTTSSAVTYTSASTTTSSAATYTSASTTTNSAATYTSASTTTSSATTSTCNPPTSPSVVAVTYRTCIKSNSYALTFDDGPMMWTHELLDTLKAKNITATFFVNGHNWGCIYDYADILQRILYEGHQIGSHTWSHPSMPNITNEEITYQMHTLENALRKIIGHIPRFMRPPYGNQDERVLSHLGSLGYEHIIIWDVDPGDSTGSTVEVSQEIINNALATSPAPTPHIVINHDVKQNTSEILAPWEMDTLVEAGYDLMTVGECLGIDRSQWYKEVTIPSLRDDTWYCTFEDMHRDDGGFS</sequence>
<evidence type="ECO:0000256" key="6">
    <source>
        <dbReference type="ARBA" id="ARBA00023277"/>
    </source>
</evidence>
<comment type="caution">
    <text evidence="12">The sequence shown here is derived from an EMBL/GenBank/DDBJ whole genome shotgun (WGS) entry which is preliminary data.</text>
</comment>
<evidence type="ECO:0000259" key="11">
    <source>
        <dbReference type="PROSITE" id="PS51677"/>
    </source>
</evidence>
<feature type="disulfide bond" evidence="7">
    <location>
        <begin position="155"/>
        <end position="169"/>
    </location>
</feature>
<dbReference type="InterPro" id="IPR011330">
    <property type="entry name" value="Glyco_hydro/deAcase_b/a-brl"/>
</dbReference>
<feature type="disulfide bond" evidence="7">
    <location>
        <begin position="150"/>
        <end position="162"/>
    </location>
</feature>
<dbReference type="SUPFAM" id="SSF88713">
    <property type="entry name" value="Glycoside hydrolase/deacetylase"/>
    <property type="match status" value="1"/>
</dbReference>
<accession>A0A9N8W1B9</accession>
<evidence type="ECO:0000313" key="13">
    <source>
        <dbReference type="Proteomes" id="UP000789508"/>
    </source>
</evidence>
<dbReference type="CDD" id="cd00035">
    <property type="entry name" value="ChtBD1"/>
    <property type="match status" value="2"/>
</dbReference>
<dbReference type="Pfam" id="PF01522">
    <property type="entry name" value="Polysacc_deac_1"/>
    <property type="match status" value="1"/>
</dbReference>
<evidence type="ECO:0000256" key="9">
    <source>
        <dbReference type="SAM" id="SignalP"/>
    </source>
</evidence>
<keyword evidence="3" id="KW-0479">Metal-binding</keyword>
<feature type="domain" description="NodB homology" evidence="11">
    <location>
        <begin position="259"/>
        <end position="445"/>
    </location>
</feature>
<dbReference type="PANTHER" id="PTHR46471:SF2">
    <property type="entry name" value="CHITIN DEACETYLASE-RELATED"/>
    <property type="match status" value="1"/>
</dbReference>
<dbReference type="PROSITE" id="PS51677">
    <property type="entry name" value="NODB"/>
    <property type="match status" value="1"/>
</dbReference>
<evidence type="ECO:0000256" key="2">
    <source>
        <dbReference type="ARBA" id="ARBA00022669"/>
    </source>
</evidence>
<feature type="chain" id="PRO_5040347399" evidence="9">
    <location>
        <begin position="29"/>
        <end position="487"/>
    </location>
</feature>
<evidence type="ECO:0000256" key="7">
    <source>
        <dbReference type="PROSITE-ProRule" id="PRU00261"/>
    </source>
</evidence>
<evidence type="ECO:0000256" key="4">
    <source>
        <dbReference type="ARBA" id="ARBA00022729"/>
    </source>
</evidence>
<reference evidence="12" key="1">
    <citation type="submission" date="2021-06" db="EMBL/GenBank/DDBJ databases">
        <authorList>
            <person name="Kallberg Y."/>
            <person name="Tangrot J."/>
            <person name="Rosling A."/>
        </authorList>
    </citation>
    <scope>NUCLEOTIDE SEQUENCE</scope>
    <source>
        <strain evidence="12">FL130A</strain>
    </source>
</reference>
<dbReference type="InterPro" id="IPR002509">
    <property type="entry name" value="NODB_dom"/>
</dbReference>
<dbReference type="GO" id="GO:0016810">
    <property type="term" value="F:hydrolase activity, acting on carbon-nitrogen (but not peptide) bonds"/>
    <property type="evidence" value="ECO:0007669"/>
    <property type="project" value="InterPro"/>
</dbReference>
<dbReference type="CDD" id="cd10951">
    <property type="entry name" value="CE4_ClCDA_like"/>
    <property type="match status" value="1"/>
</dbReference>
<dbReference type="GO" id="GO:0008061">
    <property type="term" value="F:chitin binding"/>
    <property type="evidence" value="ECO:0007669"/>
    <property type="project" value="UniProtKB-UniRule"/>
</dbReference>
<feature type="disulfide bond" evidence="7">
    <location>
        <begin position="46"/>
        <end position="60"/>
    </location>
</feature>
<dbReference type="AlphaFoldDB" id="A0A9N8W1B9"/>
<dbReference type="EMBL" id="CAJVPS010000268">
    <property type="protein sequence ID" value="CAG8471604.1"/>
    <property type="molecule type" value="Genomic_DNA"/>
</dbReference>
<evidence type="ECO:0000256" key="5">
    <source>
        <dbReference type="ARBA" id="ARBA00022801"/>
    </source>
</evidence>
<feature type="compositionally biased region" description="Basic residues" evidence="8">
    <location>
        <begin position="96"/>
        <end position="106"/>
    </location>
</feature>
<organism evidence="12 13">
    <name type="scientific">Ambispora leptoticha</name>
    <dbReference type="NCBI Taxonomy" id="144679"/>
    <lineage>
        <taxon>Eukaryota</taxon>
        <taxon>Fungi</taxon>
        <taxon>Fungi incertae sedis</taxon>
        <taxon>Mucoromycota</taxon>
        <taxon>Glomeromycotina</taxon>
        <taxon>Glomeromycetes</taxon>
        <taxon>Archaeosporales</taxon>
        <taxon>Ambisporaceae</taxon>
        <taxon>Ambispora</taxon>
    </lineage>
</organism>
<feature type="domain" description="Chitin-binding type-1" evidence="10">
    <location>
        <begin position="28"/>
        <end position="73"/>
    </location>
</feature>
<dbReference type="InterPro" id="IPR018371">
    <property type="entry name" value="Chitin-binding_1_CS"/>
</dbReference>
<comment type="cofactor">
    <cofactor evidence="1">
        <name>Co(2+)</name>
        <dbReference type="ChEBI" id="CHEBI:48828"/>
    </cofactor>
</comment>
<keyword evidence="13" id="KW-1185">Reference proteome</keyword>
<comment type="caution">
    <text evidence="7">Lacks conserved residue(s) required for the propagation of feature annotation.</text>
</comment>
<feature type="signal peptide" evidence="9">
    <location>
        <begin position="1"/>
        <end position="28"/>
    </location>
</feature>
<name>A0A9N8W1B9_9GLOM</name>
<gene>
    <name evidence="12" type="ORF">ALEPTO_LOCUS2039</name>
</gene>
<dbReference type="PANTHER" id="PTHR46471">
    <property type="entry name" value="CHITIN DEACETYLASE"/>
    <property type="match status" value="1"/>
</dbReference>
<keyword evidence="6" id="KW-0119">Carbohydrate metabolism</keyword>
<evidence type="ECO:0000256" key="3">
    <source>
        <dbReference type="ARBA" id="ARBA00022723"/>
    </source>
</evidence>
<dbReference type="InterPro" id="IPR001002">
    <property type="entry name" value="Chitin-bd_1"/>
</dbReference>
<evidence type="ECO:0000256" key="8">
    <source>
        <dbReference type="SAM" id="MobiDB-lite"/>
    </source>
</evidence>
<dbReference type="PROSITE" id="PS50941">
    <property type="entry name" value="CHIT_BIND_I_2"/>
    <property type="match status" value="2"/>
</dbReference>
<evidence type="ECO:0000256" key="1">
    <source>
        <dbReference type="ARBA" id="ARBA00001941"/>
    </source>
</evidence>